<evidence type="ECO:0000259" key="17">
    <source>
        <dbReference type="SMART" id="SM00382"/>
    </source>
</evidence>
<evidence type="ECO:0000313" key="19">
    <source>
        <dbReference type="Proteomes" id="UP001589613"/>
    </source>
</evidence>
<evidence type="ECO:0000256" key="6">
    <source>
        <dbReference type="ARBA" id="ARBA00022723"/>
    </source>
</evidence>
<feature type="active site" evidence="14">
    <location>
        <position position="434"/>
    </location>
</feature>
<keyword evidence="4 14" id="KW-0645">Protease</keyword>
<comment type="subunit">
    <text evidence="14">Homohexamer.</text>
</comment>
<dbReference type="InterPro" id="IPR041569">
    <property type="entry name" value="AAA_lid_3"/>
</dbReference>
<evidence type="ECO:0000313" key="18">
    <source>
        <dbReference type="EMBL" id="MFB9731530.1"/>
    </source>
</evidence>
<feature type="region of interest" description="Disordered" evidence="16">
    <location>
        <begin position="642"/>
        <end position="678"/>
    </location>
</feature>
<keyword evidence="3 14" id="KW-1003">Cell membrane</keyword>
<dbReference type="Proteomes" id="UP001589613">
    <property type="component" value="Unassembled WGS sequence"/>
</dbReference>
<dbReference type="SUPFAM" id="SSF140990">
    <property type="entry name" value="FtsH protease domain-like"/>
    <property type="match status" value="1"/>
</dbReference>
<keyword evidence="9 14" id="KW-0862">Zinc</keyword>
<evidence type="ECO:0000256" key="9">
    <source>
        <dbReference type="ARBA" id="ARBA00022833"/>
    </source>
</evidence>
<evidence type="ECO:0000256" key="3">
    <source>
        <dbReference type="ARBA" id="ARBA00022475"/>
    </source>
</evidence>
<gene>
    <name evidence="14 18" type="primary">ftsH</name>
    <name evidence="18" type="ORF">ACFFN0_05695</name>
</gene>
<evidence type="ECO:0000256" key="2">
    <source>
        <dbReference type="ARBA" id="ARBA00010044"/>
    </source>
</evidence>
<comment type="similarity">
    <text evidence="14">In the central section; belongs to the AAA ATPase family.</text>
</comment>
<sequence>MSTAKPRPRPKPSPWIWIFLFLGMGILWFSLLSPSAFTRIDTVDALELIRDEKVAEAVVTPDRVDLTLKEGETFSSPDVRETGKVQAYYVEARGEQIIAALDENPPSETWTDDPARPNVFVSMLVNFLPLLLILGLFLWLMTRMQGGGRGVMQFGKSKAKLATKDMPKVTFADVAGADEAVEELHEIKEFLSEPRKFLEVGAKIPKGVLLYGPPGTGKTLLARAVAGEAGVPFYSISGSDFVEMFVGVGASRVRDLFEQAKENAPAIIFVDEIDAVGRHRGAGMGGGHDEREQTLNQLLVEMDGFDVKTNVILIAATNRPDILDPALLRPGRFDRQIAVEAPDMLGRLHILQVHGKGKPLADVDLMAIARRTPGFSGADLANVLNEAALLAARKNEKVINDHDLDEAIDRVMAGPQKRTRVMSAKEKKITAYHEGGHALVAAAMNHTDPVSKVTILPRGRALGYTMVLPADDKYSTTRNELLDQLAYALGGRVAEELVFHDPTTGAANDIEKATGLARKMVTQFGMSERVGAVKLGSAGGEVFLGRDMGHERDYSEDLAGVVDQEVRRLIEAAHDEAWHALNDNRDVLDALVLELLEKETLNAAAIAEIFKDVRRRPERPVWLSSDSRHVHTEGPVLTEAEKHAMANGHGPAAEDGQEHPPHKVVEVPEGGYVDPGNR</sequence>
<comment type="function">
    <text evidence="14">Acts as a processive, ATP-dependent zinc metallopeptidase for both cytoplasmic and membrane proteins. Plays a role in the quality control of integral membrane proteins.</text>
</comment>
<comment type="similarity">
    <text evidence="2 14">In the C-terminal section; belongs to the peptidase M41 family.</text>
</comment>
<proteinExistence type="inferred from homology"/>
<dbReference type="InterPro" id="IPR037219">
    <property type="entry name" value="Peptidase_M41-like"/>
</dbReference>
<organism evidence="18 19">
    <name type="scientific">Ornithinimicrobium kibberense</name>
    <dbReference type="NCBI Taxonomy" id="282060"/>
    <lineage>
        <taxon>Bacteria</taxon>
        <taxon>Bacillati</taxon>
        <taxon>Actinomycetota</taxon>
        <taxon>Actinomycetes</taxon>
        <taxon>Micrococcales</taxon>
        <taxon>Ornithinimicrobiaceae</taxon>
        <taxon>Ornithinimicrobium</taxon>
    </lineage>
</organism>
<dbReference type="InterPro" id="IPR005936">
    <property type="entry name" value="FtsH"/>
</dbReference>
<dbReference type="Gene3D" id="1.20.58.760">
    <property type="entry name" value="Peptidase M41"/>
    <property type="match status" value="1"/>
</dbReference>
<dbReference type="InterPro" id="IPR000642">
    <property type="entry name" value="Peptidase_M41"/>
</dbReference>
<feature type="domain" description="AAA+ ATPase" evidence="17">
    <location>
        <begin position="204"/>
        <end position="343"/>
    </location>
</feature>
<accession>A0ABV5V182</accession>
<dbReference type="EMBL" id="JBHMAX010000012">
    <property type="protein sequence ID" value="MFB9731530.1"/>
    <property type="molecule type" value="Genomic_DNA"/>
</dbReference>
<dbReference type="PANTHER" id="PTHR23076">
    <property type="entry name" value="METALLOPROTEASE M41 FTSH"/>
    <property type="match status" value="1"/>
</dbReference>
<dbReference type="SUPFAM" id="SSF52540">
    <property type="entry name" value="P-loop containing nucleoside triphosphate hydrolases"/>
    <property type="match status" value="1"/>
</dbReference>
<dbReference type="CDD" id="cd19501">
    <property type="entry name" value="RecA-like_FtsH"/>
    <property type="match status" value="1"/>
</dbReference>
<evidence type="ECO:0000256" key="10">
    <source>
        <dbReference type="ARBA" id="ARBA00022840"/>
    </source>
</evidence>
<feature type="binding site" evidence="14">
    <location>
        <begin position="212"/>
        <end position="219"/>
    </location>
    <ligand>
        <name>ATP</name>
        <dbReference type="ChEBI" id="CHEBI:30616"/>
    </ligand>
</feature>
<comment type="similarity">
    <text evidence="15">Belongs to the AAA ATPase family.</text>
</comment>
<feature type="binding site" evidence="14">
    <location>
        <position position="509"/>
    </location>
    <ligand>
        <name>Zn(2+)</name>
        <dbReference type="ChEBI" id="CHEBI:29105"/>
        <note>catalytic</note>
    </ligand>
</feature>
<dbReference type="PROSITE" id="PS00674">
    <property type="entry name" value="AAA"/>
    <property type="match status" value="1"/>
</dbReference>
<keyword evidence="10 14" id="KW-0067">ATP-binding</keyword>
<dbReference type="NCBIfam" id="TIGR01241">
    <property type="entry name" value="FtsH_fam"/>
    <property type="match status" value="1"/>
</dbReference>
<name>A0ABV5V182_9MICO</name>
<keyword evidence="11 14" id="KW-1133">Transmembrane helix</keyword>
<evidence type="ECO:0000256" key="5">
    <source>
        <dbReference type="ARBA" id="ARBA00022692"/>
    </source>
</evidence>
<feature type="transmembrane region" description="Helical" evidence="14">
    <location>
        <begin position="12"/>
        <end position="31"/>
    </location>
</feature>
<keyword evidence="5 14" id="KW-0812">Transmembrane</keyword>
<evidence type="ECO:0000256" key="15">
    <source>
        <dbReference type="RuleBase" id="RU003651"/>
    </source>
</evidence>
<dbReference type="InterPro" id="IPR003593">
    <property type="entry name" value="AAA+_ATPase"/>
</dbReference>
<comment type="caution">
    <text evidence="18">The sequence shown here is derived from an EMBL/GenBank/DDBJ whole genome shotgun (WGS) entry which is preliminary data.</text>
</comment>
<feature type="binding site" evidence="14">
    <location>
        <position position="437"/>
    </location>
    <ligand>
        <name>Zn(2+)</name>
        <dbReference type="ChEBI" id="CHEBI:29105"/>
        <note>catalytic</note>
    </ligand>
</feature>
<dbReference type="HAMAP" id="MF_01458">
    <property type="entry name" value="FtsH"/>
    <property type="match status" value="1"/>
</dbReference>
<protein>
    <recommendedName>
        <fullName evidence="14">ATP-dependent zinc metalloprotease FtsH</fullName>
        <ecNumber evidence="14">3.4.24.-</ecNumber>
    </recommendedName>
</protein>
<evidence type="ECO:0000256" key="8">
    <source>
        <dbReference type="ARBA" id="ARBA00022801"/>
    </source>
</evidence>
<dbReference type="RefSeq" id="WP_141336989.1">
    <property type="nucleotide sequence ID" value="NZ_JBHMAX010000012.1"/>
</dbReference>
<keyword evidence="19" id="KW-1185">Reference proteome</keyword>
<evidence type="ECO:0000256" key="4">
    <source>
        <dbReference type="ARBA" id="ARBA00022670"/>
    </source>
</evidence>
<dbReference type="GO" id="GO:0008237">
    <property type="term" value="F:metallopeptidase activity"/>
    <property type="evidence" value="ECO:0007669"/>
    <property type="project" value="UniProtKB-KW"/>
</dbReference>
<evidence type="ECO:0000256" key="16">
    <source>
        <dbReference type="SAM" id="MobiDB-lite"/>
    </source>
</evidence>
<evidence type="ECO:0000256" key="1">
    <source>
        <dbReference type="ARBA" id="ARBA00004370"/>
    </source>
</evidence>
<evidence type="ECO:0000256" key="12">
    <source>
        <dbReference type="ARBA" id="ARBA00023049"/>
    </source>
</evidence>
<comment type="cofactor">
    <cofactor evidence="14">
        <name>Zn(2+)</name>
        <dbReference type="ChEBI" id="CHEBI:29105"/>
    </cofactor>
    <text evidence="14">Binds 1 zinc ion per subunit.</text>
</comment>
<keyword evidence="6 14" id="KW-0479">Metal-binding</keyword>
<dbReference type="InterPro" id="IPR003960">
    <property type="entry name" value="ATPase_AAA_CS"/>
</dbReference>
<evidence type="ECO:0000256" key="14">
    <source>
        <dbReference type="HAMAP-Rule" id="MF_01458"/>
    </source>
</evidence>
<dbReference type="Gene3D" id="1.10.8.60">
    <property type="match status" value="1"/>
</dbReference>
<evidence type="ECO:0000256" key="11">
    <source>
        <dbReference type="ARBA" id="ARBA00022989"/>
    </source>
</evidence>
<dbReference type="InterPro" id="IPR011546">
    <property type="entry name" value="Pept_M41_FtsH_extracell"/>
</dbReference>
<evidence type="ECO:0000256" key="13">
    <source>
        <dbReference type="ARBA" id="ARBA00023136"/>
    </source>
</evidence>
<dbReference type="SMART" id="SM00382">
    <property type="entry name" value="AAA"/>
    <property type="match status" value="1"/>
</dbReference>
<dbReference type="Pfam" id="PF01434">
    <property type="entry name" value="Peptidase_M41"/>
    <property type="match status" value="1"/>
</dbReference>
<evidence type="ECO:0000256" key="7">
    <source>
        <dbReference type="ARBA" id="ARBA00022741"/>
    </source>
</evidence>
<feature type="transmembrane region" description="Helical" evidence="14">
    <location>
        <begin position="119"/>
        <end position="140"/>
    </location>
</feature>
<dbReference type="Pfam" id="PF06480">
    <property type="entry name" value="FtsH_ext"/>
    <property type="match status" value="1"/>
</dbReference>
<keyword evidence="7 14" id="KW-0547">Nucleotide-binding</keyword>
<comment type="subcellular location">
    <subcellularLocation>
        <location evidence="14">Cell membrane</location>
        <topology evidence="14">Multi-pass membrane protein</topology>
        <orientation evidence="14">Cytoplasmic side</orientation>
    </subcellularLocation>
    <subcellularLocation>
        <location evidence="1">Membrane</location>
    </subcellularLocation>
</comment>
<reference evidence="18 19" key="1">
    <citation type="submission" date="2024-09" db="EMBL/GenBank/DDBJ databases">
        <authorList>
            <person name="Sun Q."/>
            <person name="Mori K."/>
        </authorList>
    </citation>
    <scope>NUCLEOTIDE SEQUENCE [LARGE SCALE GENOMIC DNA]</scope>
    <source>
        <strain evidence="18 19">JCM 12763</strain>
    </source>
</reference>
<dbReference type="InterPro" id="IPR027417">
    <property type="entry name" value="P-loop_NTPase"/>
</dbReference>
<feature type="compositionally biased region" description="Basic and acidic residues" evidence="16">
    <location>
        <begin position="656"/>
        <end position="666"/>
    </location>
</feature>
<dbReference type="InterPro" id="IPR003959">
    <property type="entry name" value="ATPase_AAA_core"/>
</dbReference>
<keyword evidence="8 14" id="KW-0378">Hydrolase</keyword>
<feature type="binding site" evidence="14">
    <location>
        <position position="433"/>
    </location>
    <ligand>
        <name>Zn(2+)</name>
        <dbReference type="ChEBI" id="CHEBI:29105"/>
        <note>catalytic</note>
    </ligand>
</feature>
<dbReference type="EC" id="3.4.24.-" evidence="14"/>
<dbReference type="Gene3D" id="3.40.50.300">
    <property type="entry name" value="P-loop containing nucleotide triphosphate hydrolases"/>
    <property type="match status" value="1"/>
</dbReference>
<dbReference type="PANTHER" id="PTHR23076:SF97">
    <property type="entry name" value="ATP-DEPENDENT ZINC METALLOPROTEASE YME1L1"/>
    <property type="match status" value="1"/>
</dbReference>
<dbReference type="Pfam" id="PF17862">
    <property type="entry name" value="AAA_lid_3"/>
    <property type="match status" value="1"/>
</dbReference>
<dbReference type="Pfam" id="PF00004">
    <property type="entry name" value="AAA"/>
    <property type="match status" value="1"/>
</dbReference>
<keyword evidence="12 14" id="KW-0482">Metalloprotease</keyword>
<keyword evidence="13 14" id="KW-0472">Membrane</keyword>